<evidence type="ECO:0000313" key="11">
    <source>
        <dbReference type="Proteomes" id="UP000010845"/>
    </source>
</evidence>
<name>L0IJE1_THETR</name>
<evidence type="ECO:0000313" key="10">
    <source>
        <dbReference type="EMBL" id="AGB18864.1"/>
    </source>
</evidence>
<feature type="domain" description="ABC transporter" evidence="8">
    <location>
        <begin position="339"/>
        <end position="559"/>
    </location>
</feature>
<reference evidence="10 11" key="1">
    <citation type="submission" date="2012-03" db="EMBL/GenBank/DDBJ databases">
        <title>Complete sequence of chromosome of Thermoanaerobacterium thermosaccharolyticum M0795.</title>
        <authorList>
            <consortium name="US DOE Joint Genome Institute"/>
            <person name="Lucas S."/>
            <person name="Han J."/>
            <person name="Lapidus A."/>
            <person name="Cheng J.-F."/>
            <person name="Goodwin L."/>
            <person name="Pitluck S."/>
            <person name="Peters L."/>
            <person name="Teshima H."/>
            <person name="Detter J.C."/>
            <person name="Han C."/>
            <person name="Tapia R."/>
            <person name="Land M."/>
            <person name="Hauser L."/>
            <person name="Kyrpides N."/>
            <person name="Ivanova N."/>
            <person name="Pagani I."/>
            <person name="Feinberg L."/>
            <person name="Folden J."/>
            <person name="Hogsett D."/>
            <person name="Shaw J."/>
            <person name="Woyke T."/>
        </authorList>
    </citation>
    <scope>NUCLEOTIDE SEQUENCE [LARGE SCALE GENOMIC DNA]</scope>
    <source>
        <strain evidence="10 11">M0795</strain>
    </source>
</reference>
<dbReference type="KEGG" id="tto:Thethe_01218"/>
<dbReference type="Pfam" id="PF00664">
    <property type="entry name" value="ABC_membrane"/>
    <property type="match status" value="1"/>
</dbReference>
<dbReference type="Pfam" id="PF00005">
    <property type="entry name" value="ABC_tran"/>
    <property type="match status" value="1"/>
</dbReference>
<feature type="transmembrane region" description="Helical" evidence="7">
    <location>
        <begin position="250"/>
        <end position="270"/>
    </location>
</feature>
<dbReference type="Proteomes" id="UP000010845">
    <property type="component" value="Chromosome"/>
</dbReference>
<dbReference type="PATRIC" id="fig|698948.3.peg.1211"/>
<keyword evidence="2 7" id="KW-0812">Transmembrane</keyword>
<keyword evidence="4" id="KW-0067">ATP-binding</keyword>
<protein>
    <submittedName>
        <fullName evidence="10">ABC-type bacteriocin/lantibiotic exporter with N-terminal double-glycine peptidase domain</fullName>
    </submittedName>
</protein>
<dbReference type="PROSITE" id="PS50929">
    <property type="entry name" value="ABC_TM1F"/>
    <property type="match status" value="1"/>
</dbReference>
<dbReference type="SUPFAM" id="SSF52540">
    <property type="entry name" value="P-loop containing nucleoside triphosphate hydrolases"/>
    <property type="match status" value="1"/>
</dbReference>
<dbReference type="InterPro" id="IPR027417">
    <property type="entry name" value="P-loop_NTPase"/>
</dbReference>
<dbReference type="RefSeq" id="WP_015311500.1">
    <property type="nucleotide sequence ID" value="NC_019970.1"/>
</dbReference>
<dbReference type="InterPro" id="IPR003439">
    <property type="entry name" value="ABC_transporter-like_ATP-bd"/>
</dbReference>
<accession>L0IJE1</accession>
<evidence type="ECO:0000256" key="1">
    <source>
        <dbReference type="ARBA" id="ARBA00004651"/>
    </source>
</evidence>
<dbReference type="CDD" id="cd07346">
    <property type="entry name" value="ABC_6TM_exporters"/>
    <property type="match status" value="1"/>
</dbReference>
<evidence type="ECO:0000256" key="4">
    <source>
        <dbReference type="ARBA" id="ARBA00022840"/>
    </source>
</evidence>
<comment type="subcellular location">
    <subcellularLocation>
        <location evidence="1">Cell membrane</location>
        <topology evidence="1">Multi-pass membrane protein</topology>
    </subcellularLocation>
</comment>
<dbReference type="InterPro" id="IPR017871">
    <property type="entry name" value="ABC_transporter-like_CS"/>
</dbReference>
<dbReference type="InterPro" id="IPR011527">
    <property type="entry name" value="ABC1_TM_dom"/>
</dbReference>
<evidence type="ECO:0000256" key="7">
    <source>
        <dbReference type="SAM" id="Phobius"/>
    </source>
</evidence>
<dbReference type="InterPro" id="IPR039421">
    <property type="entry name" value="Type_1_exporter"/>
</dbReference>
<dbReference type="Gene3D" id="1.20.1560.10">
    <property type="entry name" value="ABC transporter type 1, transmembrane domain"/>
    <property type="match status" value="1"/>
</dbReference>
<feature type="transmembrane region" description="Helical" evidence="7">
    <location>
        <begin position="55"/>
        <end position="74"/>
    </location>
</feature>
<keyword evidence="6 7" id="KW-0472">Membrane</keyword>
<keyword evidence="3" id="KW-0547">Nucleotide-binding</keyword>
<dbReference type="SMART" id="SM00382">
    <property type="entry name" value="AAA"/>
    <property type="match status" value="1"/>
</dbReference>
<feature type="transmembrane region" description="Helical" evidence="7">
    <location>
        <begin position="21"/>
        <end position="49"/>
    </location>
</feature>
<dbReference type="PANTHER" id="PTHR43394">
    <property type="entry name" value="ATP-DEPENDENT PERMEASE MDL1, MITOCHONDRIAL"/>
    <property type="match status" value="1"/>
</dbReference>
<evidence type="ECO:0000259" key="8">
    <source>
        <dbReference type="PROSITE" id="PS50893"/>
    </source>
</evidence>
<evidence type="ECO:0000256" key="2">
    <source>
        <dbReference type="ARBA" id="ARBA00022692"/>
    </source>
</evidence>
<dbReference type="AlphaFoldDB" id="L0IJE1"/>
<dbReference type="SUPFAM" id="SSF90123">
    <property type="entry name" value="ABC transporter transmembrane region"/>
    <property type="match status" value="1"/>
</dbReference>
<dbReference type="PROSITE" id="PS50893">
    <property type="entry name" value="ABC_TRANSPORTER_2"/>
    <property type="match status" value="1"/>
</dbReference>
<gene>
    <name evidence="10" type="ORF">Thethe_01218</name>
</gene>
<dbReference type="GO" id="GO:0005524">
    <property type="term" value="F:ATP binding"/>
    <property type="evidence" value="ECO:0007669"/>
    <property type="project" value="UniProtKB-KW"/>
</dbReference>
<organism evidence="10 11">
    <name type="scientific">Thermoanaerobacterium thermosaccharolyticum M0795</name>
    <dbReference type="NCBI Taxonomy" id="698948"/>
    <lineage>
        <taxon>Bacteria</taxon>
        <taxon>Bacillati</taxon>
        <taxon>Bacillota</taxon>
        <taxon>Clostridia</taxon>
        <taxon>Thermoanaerobacterales</taxon>
        <taxon>Thermoanaerobacteraceae</taxon>
        <taxon>Thermoanaerobacterium</taxon>
    </lineage>
</organism>
<dbReference type="GO" id="GO:0016887">
    <property type="term" value="F:ATP hydrolysis activity"/>
    <property type="evidence" value="ECO:0007669"/>
    <property type="project" value="InterPro"/>
</dbReference>
<keyword evidence="5 7" id="KW-1133">Transmembrane helix</keyword>
<dbReference type="EMBL" id="CP003066">
    <property type="protein sequence ID" value="AGB18864.1"/>
    <property type="molecule type" value="Genomic_DNA"/>
</dbReference>
<evidence type="ECO:0000256" key="6">
    <source>
        <dbReference type="ARBA" id="ARBA00023136"/>
    </source>
</evidence>
<proteinExistence type="predicted"/>
<dbReference type="InterPro" id="IPR036640">
    <property type="entry name" value="ABC1_TM_sf"/>
</dbReference>
<feature type="domain" description="ABC transmembrane type-1" evidence="9">
    <location>
        <begin position="26"/>
        <end position="306"/>
    </location>
</feature>
<evidence type="ECO:0000259" key="9">
    <source>
        <dbReference type="PROSITE" id="PS50929"/>
    </source>
</evidence>
<dbReference type="Gene3D" id="3.40.50.300">
    <property type="entry name" value="P-loop containing nucleotide triphosphate hydrolases"/>
    <property type="match status" value="1"/>
</dbReference>
<dbReference type="GO" id="GO:0005886">
    <property type="term" value="C:plasma membrane"/>
    <property type="evidence" value="ECO:0007669"/>
    <property type="project" value="UniProtKB-SubCell"/>
</dbReference>
<dbReference type="GO" id="GO:0015421">
    <property type="term" value="F:ABC-type oligopeptide transporter activity"/>
    <property type="evidence" value="ECO:0007669"/>
    <property type="project" value="TreeGrafter"/>
</dbReference>
<feature type="transmembrane region" description="Helical" evidence="7">
    <location>
        <begin position="161"/>
        <end position="181"/>
    </location>
</feature>
<dbReference type="PROSITE" id="PS00211">
    <property type="entry name" value="ABC_TRANSPORTER_1"/>
    <property type="match status" value="1"/>
</dbReference>
<feature type="transmembrane region" description="Helical" evidence="7">
    <location>
        <begin position="131"/>
        <end position="155"/>
    </location>
</feature>
<dbReference type="HOGENOM" id="CLU_000604_84_3_9"/>
<dbReference type="InterPro" id="IPR003593">
    <property type="entry name" value="AAA+_ATPase"/>
</dbReference>
<dbReference type="PANTHER" id="PTHR43394:SF1">
    <property type="entry name" value="ATP-BINDING CASSETTE SUB-FAMILY B MEMBER 10, MITOCHONDRIAL"/>
    <property type="match status" value="1"/>
</dbReference>
<evidence type="ECO:0000256" key="3">
    <source>
        <dbReference type="ARBA" id="ARBA00022741"/>
    </source>
</evidence>
<evidence type="ECO:0000256" key="5">
    <source>
        <dbReference type="ARBA" id="ARBA00022989"/>
    </source>
</evidence>
<sequence>MKKIKSLVLASKLVPYISKYLKYFYISSIFMLLSSVALLPIPLIIQYILNNVIPKYELSILPILLISIIILYIVKSISTTLSRYYFSLFDQKSLLNIRKSLIQKVLHLPMEYFDNADTGYIMARIDEANKIGSFFSVTMSNIVIGALETIFTIVMMFTVNIYLTLLVFVFIPFLIWISTAASKSIRNTSKRLLEQNALVSKDMQRVISGVSLIKTVGSEDREVKSIHNQMAKASQTSIKQSLRMNISTEGLAFVNNALSVAVLGLATWLITKRFFTVGTYVAYTSYVSRLTSNINLLGTTGYSMQSAYSALERVIELEMLTTEDDSQRTVHIDKIKGNIMFDHVSFCYNGSAHPVLNGMAFNIKQGSHIVIMGPNGAGKSTIFKLILALYKPQKGVIKIDGIDLNLIHLSDIRNRIGLIGQMSIMFNDTLRNNLCYAAADVSEEFFNQVMKETHVDKIADNLPYGYDTPIGEHGVRLSGGQIQRIAIARTLLCKPDVLLLDEPTKFLDVEAKKELLSLIKQRFKDKTCIMVTHNKDDIAGWEEVWEIRDGNIITTNISL</sequence>